<feature type="non-terminal residue" evidence="4">
    <location>
        <position position="1"/>
    </location>
</feature>
<feature type="compositionally biased region" description="Basic and acidic residues" evidence="2">
    <location>
        <begin position="289"/>
        <end position="304"/>
    </location>
</feature>
<feature type="region of interest" description="Disordered" evidence="2">
    <location>
        <begin position="264"/>
        <end position="319"/>
    </location>
</feature>
<feature type="compositionally biased region" description="Basic and acidic residues" evidence="2">
    <location>
        <begin position="463"/>
        <end position="475"/>
    </location>
</feature>
<dbReference type="InterPro" id="IPR053033">
    <property type="entry name" value="Androglobin-like"/>
</dbReference>
<evidence type="ECO:0000259" key="3">
    <source>
        <dbReference type="PROSITE" id="PS52042"/>
    </source>
</evidence>
<keyword evidence="1" id="KW-0175">Coiled coil</keyword>
<dbReference type="EMBL" id="NDHI03003369">
    <property type="protein sequence ID" value="PNJ78913.1"/>
    <property type="molecule type" value="Genomic_DNA"/>
</dbReference>
<reference evidence="4" key="1">
    <citation type="submission" date="2017-12" db="EMBL/GenBank/DDBJ databases">
        <title>High-resolution comparative analysis of great ape genomes.</title>
        <authorList>
            <person name="Pollen A."/>
            <person name="Hastie A."/>
            <person name="Hormozdiari F."/>
            <person name="Dougherty M."/>
            <person name="Liu R."/>
            <person name="Chaisson M."/>
            <person name="Hoppe E."/>
            <person name="Hill C."/>
            <person name="Pang A."/>
            <person name="Hillier L."/>
            <person name="Baker C."/>
            <person name="Armstrong J."/>
            <person name="Shendure J."/>
            <person name="Paten B."/>
            <person name="Wilson R."/>
            <person name="Chao H."/>
            <person name="Schneider V."/>
            <person name="Ventura M."/>
            <person name="Kronenberg Z."/>
            <person name="Murali S."/>
            <person name="Gordon D."/>
            <person name="Cantsilieris S."/>
            <person name="Munson K."/>
            <person name="Nelson B."/>
            <person name="Raja A."/>
            <person name="Underwood J."/>
            <person name="Diekhans M."/>
            <person name="Fiddes I."/>
            <person name="Haussler D."/>
            <person name="Eichler E."/>
        </authorList>
    </citation>
    <scope>NUCLEOTIDE SEQUENCE [LARGE SCALE GENOMIC DNA]</scope>
    <source>
        <strain evidence="4">Susie</strain>
    </source>
</reference>
<organism evidence="4">
    <name type="scientific">Pongo abelii</name>
    <name type="common">Sumatran orangutan</name>
    <name type="synonym">Pongo pygmaeus abelii</name>
    <dbReference type="NCBI Taxonomy" id="9601"/>
    <lineage>
        <taxon>Eukaryota</taxon>
        <taxon>Metazoa</taxon>
        <taxon>Chordata</taxon>
        <taxon>Craniata</taxon>
        <taxon>Vertebrata</taxon>
        <taxon>Euteleostomi</taxon>
        <taxon>Mammalia</taxon>
        <taxon>Eutheria</taxon>
        <taxon>Euarchontoglires</taxon>
        <taxon>Primates</taxon>
        <taxon>Haplorrhini</taxon>
        <taxon>Catarrhini</taxon>
        <taxon>Hominidae</taxon>
        <taxon>Pongo</taxon>
    </lineage>
</organism>
<proteinExistence type="predicted"/>
<dbReference type="PROSITE" id="PS52042">
    <property type="entry name" value="GLOBIN_CP_ADGB"/>
    <property type="match status" value="1"/>
</dbReference>
<dbReference type="InterPro" id="IPR054095">
    <property type="entry name" value="Androglobin_V"/>
</dbReference>
<dbReference type="InterPro" id="IPR057249">
    <property type="entry name" value="Globin_CP_ADGB"/>
</dbReference>
<feature type="compositionally biased region" description="Polar residues" evidence="2">
    <location>
        <begin position="476"/>
        <end position="487"/>
    </location>
</feature>
<accession>A0A2J8XA65</accession>
<feature type="domain" description="Globin" evidence="3">
    <location>
        <begin position="1"/>
        <end position="36"/>
    </location>
</feature>
<evidence type="ECO:0000256" key="1">
    <source>
        <dbReference type="SAM" id="Coils"/>
    </source>
</evidence>
<name>A0A2J8XA65_PONAB</name>
<dbReference type="PANTHER" id="PTHR46298">
    <property type="entry name" value="ANDROGLOBIN"/>
    <property type="match status" value="1"/>
</dbReference>
<feature type="region of interest" description="Disordered" evidence="2">
    <location>
        <begin position="449"/>
        <end position="487"/>
    </location>
</feature>
<evidence type="ECO:0000256" key="2">
    <source>
        <dbReference type="SAM" id="MobiDB-lite"/>
    </source>
</evidence>
<sequence length="645" mass="73881">TKENISVADTLQKVWAILEMNLEQYAVSLLRLMFKSKCKSLEYYPCYQDEETKIAFADYTVTYQEQPPNSWFVVFRETFLVPQDMILVPKVYTTLPVCILHVVNNDTMEQVPKVFQKVVPYLYTKNKKGYTFVAEAFTGDTYVAASRWKLRLIGSSAPLPCLSRDSPCNTFAIKEIRDYYIPNDKKILFRYSVKVLTPQPATIQVRTSKPDAFIKLQVLENEETMVSSIGKGQAIIPAFHFLKSEKGLSSQSYGERHEELITLGSPDSHTISEGQKSSVTSKITRKGKEKSSEKEKTAKEKQAPRFEPQISTVHPQQEDPNKPYWILRLVTEHNESELFEVKKDTERADEIRAMKQAWETTEPGRAIKASQARLHYLSGFIKKTSDAESPPISESQTKLKEEVETAARGVKEPNSKNSAGSESKEMTQTGLGSAAWKKWLLTKGLKDVAKSMSSESGGAPSPGKEEREQSTRKENIQTAPRTRSPTILETSPRLIRKALEFMDLSQYVRKTDTDPVLQTDELNQQQAMQKAEEIHQFRQYRTRVLSIRNIDQEERLKLTDEVLDVYKEMRDSLDEARQKIFDIREEYRNKLLEAERLKLEALAAQEAAMKLETEKKTQLLAHRKKERKEKVTRGCSASGEKKIYL</sequence>
<feature type="region of interest" description="Disordered" evidence="2">
    <location>
        <begin position="619"/>
        <end position="645"/>
    </location>
</feature>
<gene>
    <name evidence="4" type="ORF">CR201_G0003846</name>
</gene>
<dbReference type="CDD" id="cd22307">
    <property type="entry name" value="Adgb_C_mid-like"/>
    <property type="match status" value="1"/>
</dbReference>
<protein>
    <submittedName>
        <fullName evidence="4">ADGB isoform 8</fullName>
    </submittedName>
</protein>
<feature type="compositionally biased region" description="Polar residues" evidence="2">
    <location>
        <begin position="415"/>
        <end position="430"/>
    </location>
</feature>
<evidence type="ECO:0000313" key="4">
    <source>
        <dbReference type="EMBL" id="PNJ78913.1"/>
    </source>
</evidence>
<feature type="compositionally biased region" description="Basic and acidic residues" evidence="2">
    <location>
        <begin position="397"/>
        <end position="414"/>
    </location>
</feature>
<feature type="region of interest" description="Disordered" evidence="2">
    <location>
        <begin position="384"/>
        <end position="430"/>
    </location>
</feature>
<dbReference type="AlphaFoldDB" id="A0A2J8XA65"/>
<feature type="compositionally biased region" description="Polar residues" evidence="2">
    <location>
        <begin position="265"/>
        <end position="282"/>
    </location>
</feature>
<comment type="caution">
    <text evidence="4">The sequence shown here is derived from an EMBL/GenBank/DDBJ whole genome shotgun (WGS) entry which is preliminary data.</text>
</comment>
<dbReference type="Pfam" id="PF22070">
    <property type="entry name" value="Androglobin_V"/>
    <property type="match status" value="1"/>
</dbReference>
<dbReference type="Pfam" id="PF22069">
    <property type="entry name" value="Androglobin_IV"/>
    <property type="match status" value="1"/>
</dbReference>
<dbReference type="InterPro" id="IPR054094">
    <property type="entry name" value="Androglobin_IV"/>
</dbReference>
<feature type="coiled-coil region" evidence="1">
    <location>
        <begin position="566"/>
        <end position="614"/>
    </location>
</feature>
<dbReference type="PANTHER" id="PTHR46298:SF1">
    <property type="entry name" value="ANDROGLOBIN"/>
    <property type="match status" value="1"/>
</dbReference>
<dbReference type="STRING" id="9601.ENSPPYP00000019123"/>